<gene>
    <name evidence="6" type="ORF">ACFSOX_06160</name>
</gene>
<dbReference type="Proteomes" id="UP001597314">
    <property type="component" value="Unassembled WGS sequence"/>
</dbReference>
<dbReference type="Gene3D" id="3.40.50.300">
    <property type="entry name" value="P-loop containing nucleotide triphosphate hydrolases"/>
    <property type="match status" value="1"/>
</dbReference>
<protein>
    <submittedName>
        <fullName evidence="6">ABC transporter ATP-binding protein</fullName>
    </submittedName>
</protein>
<keyword evidence="7" id="KW-1185">Reference proteome</keyword>
<dbReference type="InterPro" id="IPR017911">
    <property type="entry name" value="MacB-like_ATP-bd"/>
</dbReference>
<evidence type="ECO:0000256" key="4">
    <source>
        <dbReference type="ARBA" id="ARBA00022840"/>
    </source>
</evidence>
<dbReference type="SUPFAM" id="SSF52540">
    <property type="entry name" value="P-loop containing nucleoside triphosphate hydrolases"/>
    <property type="match status" value="1"/>
</dbReference>
<dbReference type="CDD" id="cd03255">
    <property type="entry name" value="ABC_MJ0796_LolCDE_FtsE"/>
    <property type="match status" value="1"/>
</dbReference>
<dbReference type="InterPro" id="IPR003593">
    <property type="entry name" value="AAA+_ATPase"/>
</dbReference>
<dbReference type="InterPro" id="IPR015854">
    <property type="entry name" value="ABC_transpr_LolD-like"/>
</dbReference>
<dbReference type="PROSITE" id="PS50893">
    <property type="entry name" value="ABC_TRANSPORTER_2"/>
    <property type="match status" value="1"/>
</dbReference>
<dbReference type="RefSeq" id="WP_378476912.1">
    <property type="nucleotide sequence ID" value="NZ_JBHUIW010000004.1"/>
</dbReference>
<keyword evidence="2" id="KW-0813">Transport</keyword>
<dbReference type="InterPro" id="IPR017871">
    <property type="entry name" value="ABC_transporter-like_CS"/>
</dbReference>
<dbReference type="EMBL" id="JBHUIW010000004">
    <property type="protein sequence ID" value="MFD2181730.1"/>
    <property type="molecule type" value="Genomic_DNA"/>
</dbReference>
<dbReference type="InterPro" id="IPR003439">
    <property type="entry name" value="ABC_transporter-like_ATP-bd"/>
</dbReference>
<name>A0ABW5AHP5_9BRAD</name>
<evidence type="ECO:0000256" key="3">
    <source>
        <dbReference type="ARBA" id="ARBA00022741"/>
    </source>
</evidence>
<dbReference type="GO" id="GO:0005524">
    <property type="term" value="F:ATP binding"/>
    <property type="evidence" value="ECO:0007669"/>
    <property type="project" value="UniProtKB-KW"/>
</dbReference>
<dbReference type="Pfam" id="PF00005">
    <property type="entry name" value="ABC_tran"/>
    <property type="match status" value="1"/>
</dbReference>
<dbReference type="PANTHER" id="PTHR24220:SF86">
    <property type="entry name" value="ABC TRANSPORTER ABCH.1"/>
    <property type="match status" value="1"/>
</dbReference>
<comment type="similarity">
    <text evidence="1">Belongs to the ABC transporter superfamily.</text>
</comment>
<dbReference type="SMART" id="SM00382">
    <property type="entry name" value="AAA"/>
    <property type="match status" value="1"/>
</dbReference>
<comment type="caution">
    <text evidence="6">The sequence shown here is derived from an EMBL/GenBank/DDBJ whole genome shotgun (WGS) entry which is preliminary data.</text>
</comment>
<accession>A0ABW5AHP5</accession>
<evidence type="ECO:0000256" key="1">
    <source>
        <dbReference type="ARBA" id="ARBA00005417"/>
    </source>
</evidence>
<proteinExistence type="inferred from homology"/>
<dbReference type="PROSITE" id="PS00211">
    <property type="entry name" value="ABC_TRANSPORTER_1"/>
    <property type="match status" value="1"/>
</dbReference>
<organism evidence="6 7">
    <name type="scientific">Rhodoplanes azumiensis</name>
    <dbReference type="NCBI Taxonomy" id="1897628"/>
    <lineage>
        <taxon>Bacteria</taxon>
        <taxon>Pseudomonadati</taxon>
        <taxon>Pseudomonadota</taxon>
        <taxon>Alphaproteobacteria</taxon>
        <taxon>Hyphomicrobiales</taxon>
        <taxon>Nitrobacteraceae</taxon>
        <taxon>Rhodoplanes</taxon>
    </lineage>
</organism>
<dbReference type="PANTHER" id="PTHR24220">
    <property type="entry name" value="IMPORT ATP-BINDING PROTEIN"/>
    <property type="match status" value="1"/>
</dbReference>
<keyword evidence="4 6" id="KW-0067">ATP-binding</keyword>
<reference evidence="7" key="1">
    <citation type="journal article" date="2019" name="Int. J. Syst. Evol. Microbiol.">
        <title>The Global Catalogue of Microorganisms (GCM) 10K type strain sequencing project: providing services to taxonomists for standard genome sequencing and annotation.</title>
        <authorList>
            <consortium name="The Broad Institute Genomics Platform"/>
            <consortium name="The Broad Institute Genome Sequencing Center for Infectious Disease"/>
            <person name="Wu L."/>
            <person name="Ma J."/>
        </authorList>
    </citation>
    <scope>NUCLEOTIDE SEQUENCE [LARGE SCALE GENOMIC DNA]</scope>
    <source>
        <strain evidence="7">CGMCC 1.6774</strain>
    </source>
</reference>
<evidence type="ECO:0000313" key="7">
    <source>
        <dbReference type="Proteomes" id="UP001597314"/>
    </source>
</evidence>
<dbReference type="InterPro" id="IPR027417">
    <property type="entry name" value="P-loop_NTPase"/>
</dbReference>
<sequence length="225" mass="23758">MNGPAIKVEGVTKRYGDLQVLKGIDIEVPRGRFAAVIGKSGSGKSTLLGIVSGLERADSGRVLVDGQDLGSLDESAMADLRRRSLGVVFQNFNLIPSLSALDNVLLPTVFDATKSRDEHRGRALDLLKQVGLAERADHRPAQLSGGEQQRVAIARALVNGPPILLADEPTGNLDAQTGADILGLLLDMCRICGTTLLVVTHDLDIAAGADTTIEMKDGRICNADA</sequence>
<feature type="domain" description="ABC transporter" evidence="5">
    <location>
        <begin position="6"/>
        <end position="225"/>
    </location>
</feature>
<evidence type="ECO:0000313" key="6">
    <source>
        <dbReference type="EMBL" id="MFD2181730.1"/>
    </source>
</evidence>
<evidence type="ECO:0000259" key="5">
    <source>
        <dbReference type="PROSITE" id="PS50893"/>
    </source>
</evidence>
<evidence type="ECO:0000256" key="2">
    <source>
        <dbReference type="ARBA" id="ARBA00022448"/>
    </source>
</evidence>
<keyword evidence="3" id="KW-0547">Nucleotide-binding</keyword>